<evidence type="ECO:0000313" key="12">
    <source>
        <dbReference type="Proteomes" id="UP000036756"/>
    </source>
</evidence>
<dbReference type="InterPro" id="IPR015376">
    <property type="entry name" value="Znr_NADH_PPase"/>
</dbReference>
<dbReference type="STRING" id="1121307.CLCY_10c00650"/>
<keyword evidence="8" id="KW-0520">NAD</keyword>
<dbReference type="SUPFAM" id="SSF55811">
    <property type="entry name" value="Nudix"/>
    <property type="match status" value="1"/>
</dbReference>
<evidence type="ECO:0000313" key="11">
    <source>
        <dbReference type="EMBL" id="KMT22520.1"/>
    </source>
</evidence>
<dbReference type="PATRIC" id="fig|1121307.3.peg.69"/>
<evidence type="ECO:0000256" key="9">
    <source>
        <dbReference type="ARBA" id="ARBA00023679"/>
    </source>
</evidence>
<evidence type="ECO:0000259" key="10">
    <source>
        <dbReference type="PROSITE" id="PS51462"/>
    </source>
</evidence>
<evidence type="ECO:0000256" key="2">
    <source>
        <dbReference type="ARBA" id="ARBA00001947"/>
    </source>
</evidence>
<comment type="catalytic activity">
    <reaction evidence="9">
        <text>a 5'-end NAD(+)-phospho-ribonucleoside in mRNA + H2O = a 5'-end phospho-adenosine-phospho-ribonucleoside in mRNA + beta-nicotinamide D-ribonucleotide + 2 H(+)</text>
        <dbReference type="Rhea" id="RHEA:60876"/>
        <dbReference type="Rhea" id="RHEA-COMP:15698"/>
        <dbReference type="Rhea" id="RHEA-COMP:15719"/>
        <dbReference type="ChEBI" id="CHEBI:14649"/>
        <dbReference type="ChEBI" id="CHEBI:15377"/>
        <dbReference type="ChEBI" id="CHEBI:15378"/>
        <dbReference type="ChEBI" id="CHEBI:144029"/>
        <dbReference type="ChEBI" id="CHEBI:144051"/>
    </reaction>
    <physiologicalReaction direction="left-to-right" evidence="9">
        <dbReference type="Rhea" id="RHEA:60877"/>
    </physiologicalReaction>
</comment>
<evidence type="ECO:0000256" key="8">
    <source>
        <dbReference type="ARBA" id="ARBA00023027"/>
    </source>
</evidence>
<evidence type="ECO:0000256" key="4">
    <source>
        <dbReference type="ARBA" id="ARBA00012381"/>
    </source>
</evidence>
<dbReference type="InterPro" id="IPR049734">
    <property type="entry name" value="NudC-like_C"/>
</dbReference>
<dbReference type="GO" id="GO:0046872">
    <property type="term" value="F:metal ion binding"/>
    <property type="evidence" value="ECO:0007669"/>
    <property type="project" value="UniProtKB-KW"/>
</dbReference>
<protein>
    <recommendedName>
        <fullName evidence="4">NAD(+) diphosphatase</fullName>
        <ecNumber evidence="4">3.6.1.22</ecNumber>
    </recommendedName>
</protein>
<dbReference type="GO" id="GO:0035529">
    <property type="term" value="F:NADH pyrophosphatase activity"/>
    <property type="evidence" value="ECO:0007669"/>
    <property type="project" value="TreeGrafter"/>
</dbReference>
<evidence type="ECO:0000256" key="1">
    <source>
        <dbReference type="ARBA" id="ARBA00001946"/>
    </source>
</evidence>
<name>A0A0J8D924_CLOCY</name>
<dbReference type="GO" id="GO:0110153">
    <property type="term" value="F:RNA NAD-cap (NMN-forming) hydrolase activity"/>
    <property type="evidence" value="ECO:0007669"/>
    <property type="project" value="RHEA"/>
</dbReference>
<gene>
    <name evidence="11" type="primary">nudC</name>
    <name evidence="11" type="ORF">CLCY_10c00650</name>
</gene>
<organism evidence="11 12">
    <name type="scientific">Clostridium cylindrosporum DSM 605</name>
    <dbReference type="NCBI Taxonomy" id="1121307"/>
    <lineage>
        <taxon>Bacteria</taxon>
        <taxon>Bacillati</taxon>
        <taxon>Bacillota</taxon>
        <taxon>Clostridia</taxon>
        <taxon>Eubacteriales</taxon>
        <taxon>Clostridiaceae</taxon>
        <taxon>Clostridium</taxon>
    </lineage>
</organism>
<dbReference type="AlphaFoldDB" id="A0A0J8D924"/>
<comment type="caution">
    <text evidence="11">The sequence shown here is derived from an EMBL/GenBank/DDBJ whole genome shotgun (WGS) entry which is preliminary data.</text>
</comment>
<dbReference type="Pfam" id="PF09297">
    <property type="entry name" value="Zn_ribbon_NUD"/>
    <property type="match status" value="1"/>
</dbReference>
<keyword evidence="12" id="KW-1185">Reference proteome</keyword>
<dbReference type="CDD" id="cd03429">
    <property type="entry name" value="NUDIX_NADH_pyrophosphatase_Nudt13"/>
    <property type="match status" value="1"/>
</dbReference>
<dbReference type="RefSeq" id="WP_048569934.1">
    <property type="nucleotide sequence ID" value="NZ_LFVU01000007.1"/>
</dbReference>
<keyword evidence="6 11" id="KW-0378">Hydrolase</keyword>
<evidence type="ECO:0000256" key="5">
    <source>
        <dbReference type="ARBA" id="ARBA00022723"/>
    </source>
</evidence>
<dbReference type="Pfam" id="PF00293">
    <property type="entry name" value="NUDIX"/>
    <property type="match status" value="1"/>
</dbReference>
<evidence type="ECO:0000256" key="3">
    <source>
        <dbReference type="ARBA" id="ARBA00009595"/>
    </source>
</evidence>
<keyword evidence="7" id="KW-0460">Magnesium</keyword>
<dbReference type="EC" id="3.6.1.22" evidence="4"/>
<comment type="cofactor">
    <cofactor evidence="1">
        <name>Mg(2+)</name>
        <dbReference type="ChEBI" id="CHEBI:18420"/>
    </cofactor>
</comment>
<dbReference type="NCBIfam" id="NF001299">
    <property type="entry name" value="PRK00241.1"/>
    <property type="match status" value="1"/>
</dbReference>
<dbReference type="OrthoDB" id="9787476at2"/>
<dbReference type="PANTHER" id="PTHR42904:SF6">
    <property type="entry name" value="NAD-CAPPED RNA HYDROLASE NUDT12"/>
    <property type="match status" value="1"/>
</dbReference>
<dbReference type="InterPro" id="IPR050241">
    <property type="entry name" value="NAD-cap_RNA_hydrolase_NudC"/>
</dbReference>
<dbReference type="PANTHER" id="PTHR42904">
    <property type="entry name" value="NUDIX HYDROLASE, NUDC SUBFAMILY"/>
    <property type="match status" value="1"/>
</dbReference>
<dbReference type="InterPro" id="IPR020084">
    <property type="entry name" value="NUDIX_hydrolase_CS"/>
</dbReference>
<accession>A0A0J8D924</accession>
<dbReference type="GO" id="GO:0005829">
    <property type="term" value="C:cytosol"/>
    <property type="evidence" value="ECO:0007669"/>
    <property type="project" value="TreeGrafter"/>
</dbReference>
<feature type="domain" description="Nudix hydrolase" evidence="10">
    <location>
        <begin position="150"/>
        <end position="275"/>
    </location>
</feature>
<dbReference type="Gene3D" id="3.90.79.10">
    <property type="entry name" value="Nucleoside Triphosphate Pyrophosphohydrolase"/>
    <property type="match status" value="1"/>
</dbReference>
<proteinExistence type="inferred from homology"/>
<dbReference type="InterPro" id="IPR000086">
    <property type="entry name" value="NUDIX_hydrolase_dom"/>
</dbReference>
<keyword evidence="5" id="KW-0479">Metal-binding</keyword>
<dbReference type="Gene3D" id="3.90.79.20">
    <property type="match status" value="1"/>
</dbReference>
<dbReference type="PROSITE" id="PS00893">
    <property type="entry name" value="NUDIX_BOX"/>
    <property type="match status" value="1"/>
</dbReference>
<evidence type="ECO:0000256" key="7">
    <source>
        <dbReference type="ARBA" id="ARBA00022842"/>
    </source>
</evidence>
<dbReference type="GO" id="GO:0019677">
    <property type="term" value="P:NAD+ catabolic process"/>
    <property type="evidence" value="ECO:0007669"/>
    <property type="project" value="TreeGrafter"/>
</dbReference>
<evidence type="ECO:0000256" key="6">
    <source>
        <dbReference type="ARBA" id="ARBA00022801"/>
    </source>
</evidence>
<reference evidence="11 12" key="1">
    <citation type="submission" date="2015-06" db="EMBL/GenBank/DDBJ databases">
        <title>Draft genome sequence of the purine-degrading Clostridium cylindrosporum HC-1 (DSM 605).</title>
        <authorList>
            <person name="Poehlein A."/>
            <person name="Schiel-Bengelsdorf B."/>
            <person name="Bengelsdorf F."/>
            <person name="Daniel R."/>
            <person name="Duerre P."/>
        </authorList>
    </citation>
    <scope>NUCLEOTIDE SEQUENCE [LARGE SCALE GENOMIC DNA]</scope>
    <source>
        <strain evidence="11 12">DSM 605</strain>
    </source>
</reference>
<sequence length="280" mass="32595">MIQDIEPRIFDNNFKDKVAEPQDLFLSYEGDTVLIREDKDKLWYPSFSDFQVEYPGLIDNAQFLFSIDNINYYLVNEKGLDSINGWSYASINRFRTEPKYWRSFVGVVGWQLNRWYDSHRFCSKCSKSMKHSKKQRMLYCESCGFKVYPTISPCVIVAVYNGNRLLLTKYAGRAYNNYALIAGFAEIGESLEQTVYREVKEEVGLKVKNLKFYKSQPWPFSDTLLVGFFAELDGDDEITIDEDELSLGVWVDREDIPSPNLNISLTSEMMEAFRTESVEL</sequence>
<dbReference type="EMBL" id="LFVU01000007">
    <property type="protein sequence ID" value="KMT22520.1"/>
    <property type="molecule type" value="Genomic_DNA"/>
</dbReference>
<dbReference type="PROSITE" id="PS51462">
    <property type="entry name" value="NUDIX"/>
    <property type="match status" value="1"/>
</dbReference>
<dbReference type="GO" id="GO:0006742">
    <property type="term" value="P:NADP+ catabolic process"/>
    <property type="evidence" value="ECO:0007669"/>
    <property type="project" value="TreeGrafter"/>
</dbReference>
<comment type="cofactor">
    <cofactor evidence="2">
        <name>Zn(2+)</name>
        <dbReference type="ChEBI" id="CHEBI:29105"/>
    </cofactor>
</comment>
<comment type="similarity">
    <text evidence="3">Belongs to the Nudix hydrolase family. NudC subfamily.</text>
</comment>
<dbReference type="InterPro" id="IPR015797">
    <property type="entry name" value="NUDIX_hydrolase-like_dom_sf"/>
</dbReference>
<dbReference type="Proteomes" id="UP000036756">
    <property type="component" value="Unassembled WGS sequence"/>
</dbReference>